<sequence>MMVQNGVRVGDSLFEYVVQHYGIEKLSCKNIYGSFVFDVRSKMFSVEKLGFNCVPDKYGSSKDFSSALGGIIANHPRGEGTFQNNHNLMENKIEGESGGINSFCSDVGFFQGNIAEEEIHREQQLQLFSQLGSLDDLYFDIVSPPLQPCHEEFPKLVDVHSDSSEVIEPKNENPTRLPSLSLQILNNYGSKFRWFNDFSYSFLLLIGNETGHAF</sequence>
<protein>
    <submittedName>
        <fullName evidence="1">Uncharacterized protein</fullName>
    </submittedName>
</protein>
<gene>
    <name evidence="1" type="ORF">ILEXP_LOCUS13469</name>
</gene>
<reference evidence="1 2" key="1">
    <citation type="submission" date="2024-02" db="EMBL/GenBank/DDBJ databases">
        <authorList>
            <person name="Vignale AGUSTIN F."/>
            <person name="Sosa J E."/>
            <person name="Modenutti C."/>
        </authorList>
    </citation>
    <scope>NUCLEOTIDE SEQUENCE [LARGE SCALE GENOMIC DNA]</scope>
</reference>
<dbReference type="Proteomes" id="UP001642360">
    <property type="component" value="Unassembled WGS sequence"/>
</dbReference>
<organism evidence="1 2">
    <name type="scientific">Ilex paraguariensis</name>
    <name type="common">yerba mate</name>
    <dbReference type="NCBI Taxonomy" id="185542"/>
    <lineage>
        <taxon>Eukaryota</taxon>
        <taxon>Viridiplantae</taxon>
        <taxon>Streptophyta</taxon>
        <taxon>Embryophyta</taxon>
        <taxon>Tracheophyta</taxon>
        <taxon>Spermatophyta</taxon>
        <taxon>Magnoliopsida</taxon>
        <taxon>eudicotyledons</taxon>
        <taxon>Gunneridae</taxon>
        <taxon>Pentapetalae</taxon>
        <taxon>asterids</taxon>
        <taxon>campanulids</taxon>
        <taxon>Aquifoliales</taxon>
        <taxon>Aquifoliaceae</taxon>
        <taxon>Ilex</taxon>
    </lineage>
</organism>
<evidence type="ECO:0000313" key="2">
    <source>
        <dbReference type="Proteomes" id="UP001642360"/>
    </source>
</evidence>
<evidence type="ECO:0000313" key="1">
    <source>
        <dbReference type="EMBL" id="CAK9145649.1"/>
    </source>
</evidence>
<comment type="caution">
    <text evidence="1">The sequence shown here is derived from an EMBL/GenBank/DDBJ whole genome shotgun (WGS) entry which is preliminary data.</text>
</comment>
<name>A0ABC8RL09_9AQUA</name>
<keyword evidence="2" id="KW-1185">Reference proteome</keyword>
<accession>A0ABC8RL09</accession>
<proteinExistence type="predicted"/>
<dbReference type="EMBL" id="CAUOFW020001502">
    <property type="protein sequence ID" value="CAK9145649.1"/>
    <property type="molecule type" value="Genomic_DNA"/>
</dbReference>
<dbReference type="AlphaFoldDB" id="A0ABC8RL09"/>